<dbReference type="Gene3D" id="1.10.260.130">
    <property type="match status" value="1"/>
</dbReference>
<evidence type="ECO:0000313" key="2">
    <source>
        <dbReference type="Proteomes" id="UP000008363"/>
    </source>
</evidence>
<gene>
    <name evidence="1" type="ORF">GORHZ_115_00730</name>
</gene>
<sequence>MPHPAQSLVLRAVFVLGILLGPAMLSIPPVALAHPGLRSPLPSADPFYRYSGSLADVAPGSVLRSRPMTFRTPSLTTPITGHQVLYRTTDQSGRGVATVATVLRPLIPGPTRLISYHTAYDALSSQCDPSYTLSGGYAGRTALAEQGVIAGYLAAGYTVVVPDYEGEELEWSIGRQSGNAALDGVRAAQHFLTLPRTTPVGLAGYSGGSIPTQWGAEIAPKYAPELNIVGAAAGGLPVDPAHNLSYIDGSAEWAGVIPALVVAYQRTYALDTSQFLSARGQQAANQVSSQCISQFAGSFPGLTSADMVKAPYTGLLDVGSVVRVVNDNIMGSQGTPRAPLLLAVGHSDAIGDTLMVTDDVVGLAHEYCTRGVDVTYAQYNGLTHTQAFAAFEPEAFAYLAERFANAPTRSNCASIPAGNSLAPTPMP</sequence>
<accession>K6WEV1</accession>
<dbReference type="Gene3D" id="3.40.50.1820">
    <property type="entry name" value="alpha/beta hydrolase"/>
    <property type="match status" value="1"/>
</dbReference>
<evidence type="ECO:0000313" key="1">
    <source>
        <dbReference type="EMBL" id="GAB90717.1"/>
    </source>
</evidence>
<dbReference type="PANTHER" id="PTHR34853:SF1">
    <property type="entry name" value="LIPASE 5"/>
    <property type="match status" value="1"/>
</dbReference>
<dbReference type="InterPro" id="IPR029058">
    <property type="entry name" value="AB_hydrolase_fold"/>
</dbReference>
<protein>
    <submittedName>
        <fullName evidence="1">Putative lipase</fullName>
    </submittedName>
</protein>
<dbReference type="Pfam" id="PF03583">
    <property type="entry name" value="LIP"/>
    <property type="match status" value="1"/>
</dbReference>
<dbReference type="InterPro" id="IPR005152">
    <property type="entry name" value="Lipase_secreted"/>
</dbReference>
<dbReference type="GO" id="GO:0004806">
    <property type="term" value="F:triacylglycerol lipase activity"/>
    <property type="evidence" value="ECO:0007669"/>
    <property type="project" value="InterPro"/>
</dbReference>
<dbReference type="PANTHER" id="PTHR34853">
    <property type="match status" value="1"/>
</dbReference>
<dbReference type="STRING" id="1108045.GORHZ_115_00730"/>
<dbReference type="OrthoDB" id="9798122at2"/>
<dbReference type="PIRSF" id="PIRSF029171">
    <property type="entry name" value="Esterase_LipA"/>
    <property type="match status" value="1"/>
</dbReference>
<organism evidence="1 2">
    <name type="scientific">Gordonia rhizosphera NBRC 16068</name>
    <dbReference type="NCBI Taxonomy" id="1108045"/>
    <lineage>
        <taxon>Bacteria</taxon>
        <taxon>Bacillati</taxon>
        <taxon>Actinomycetota</taxon>
        <taxon>Actinomycetes</taxon>
        <taxon>Mycobacteriales</taxon>
        <taxon>Gordoniaceae</taxon>
        <taxon>Gordonia</taxon>
    </lineage>
</organism>
<dbReference type="eggNOG" id="COG1073">
    <property type="taxonomic scope" value="Bacteria"/>
</dbReference>
<dbReference type="GO" id="GO:0016042">
    <property type="term" value="P:lipid catabolic process"/>
    <property type="evidence" value="ECO:0007669"/>
    <property type="project" value="InterPro"/>
</dbReference>
<reference evidence="1 2" key="1">
    <citation type="submission" date="2012-08" db="EMBL/GenBank/DDBJ databases">
        <title>Whole genome shotgun sequence of Gordonia rhizosphera NBRC 16068.</title>
        <authorList>
            <person name="Takarada H."/>
            <person name="Isaki S."/>
            <person name="Hosoyama A."/>
            <person name="Tsuchikane K."/>
            <person name="Katsumata H."/>
            <person name="Baba S."/>
            <person name="Ohji S."/>
            <person name="Yamazaki S."/>
            <person name="Fujita N."/>
        </authorList>
    </citation>
    <scope>NUCLEOTIDE SEQUENCE [LARGE SCALE GENOMIC DNA]</scope>
    <source>
        <strain evidence="1 2">NBRC 16068</strain>
    </source>
</reference>
<keyword evidence="2" id="KW-1185">Reference proteome</keyword>
<proteinExistence type="predicted"/>
<dbReference type="Proteomes" id="UP000008363">
    <property type="component" value="Unassembled WGS sequence"/>
</dbReference>
<dbReference type="EMBL" id="BAHC01000115">
    <property type="protein sequence ID" value="GAB90717.1"/>
    <property type="molecule type" value="Genomic_DNA"/>
</dbReference>
<dbReference type="SUPFAM" id="SSF53474">
    <property type="entry name" value="alpha/beta-Hydrolases"/>
    <property type="match status" value="1"/>
</dbReference>
<dbReference type="RefSeq" id="WP_006333753.1">
    <property type="nucleotide sequence ID" value="NZ_JBPPFY010000003.1"/>
</dbReference>
<name>K6WEV1_9ACTN</name>
<dbReference type="AlphaFoldDB" id="K6WEV1"/>
<comment type="caution">
    <text evidence="1">The sequence shown here is derived from an EMBL/GenBank/DDBJ whole genome shotgun (WGS) entry which is preliminary data.</text>
</comment>